<dbReference type="SUPFAM" id="SSF82171">
    <property type="entry name" value="DPP6 N-terminal domain-like"/>
    <property type="match status" value="1"/>
</dbReference>
<sequence length="656" mass="72323">MCGCMTYYTQTPTGSRREDRDMSYDIERYLNVRSAYGASFGPDGERLSFLMNTTGTGQVWTLEGPREWPEQRTFYDERVTFASWSPERPELIFGMDDGGNEKVQLFRLDAETGVIESLTASPEAEQRRGSGSHNEPRARIAHAKHRWGGWSHDGERFAFASNRRDESVFDVYVQNRDETGDAAELVCEGDGWLSLAGWSPDDSRLLVSQAYSNFDQDLYVLDLEADEPTLEHLTPHEGNVRYQSASWAPDGEGIYLVTDEGDADTLYLAYLDLDTRALETVADGDGWNVDGIALDDETGRFVYSRNVEGYTELTVGEFDADDPTAFETFPEPDLPGGIAGGVSFDPDADRFALSTTGDTVNTNVFVVDLESGEAERWTDAPTAGIPRETFQESELVHVESFGVDGETPSAGLEVPGFLTLPDNPAGGSEDGAPVIVDIHGGPESQRRPSFSSVKQYFVDRGYAYFEPNVRGSAGYGADYAALDDVEKRMDSVADIEACVEWLQDHPAIDPNRIAAKGGSYGGFMVLAALTEYPDLWAAGIDVVGIANFVTFLENTGDWRRELREAEYGSLEEDRAFLESISPINNVENIEAPLFVLHGENDPRVPVGEAEQIAEKADAQGVPVRTLIFEDEGHGFSKLENRIEAYSAIADFLDDHV</sequence>
<evidence type="ECO:0000313" key="5">
    <source>
        <dbReference type="Proteomes" id="UP000258707"/>
    </source>
</evidence>
<name>A0A346PFX8_9EURY</name>
<dbReference type="PANTHER" id="PTHR42776">
    <property type="entry name" value="SERINE PEPTIDASE S9 FAMILY MEMBER"/>
    <property type="match status" value="1"/>
</dbReference>
<feature type="compositionally biased region" description="Basic and acidic residues" evidence="2">
    <location>
        <begin position="124"/>
        <end position="138"/>
    </location>
</feature>
<dbReference type="Proteomes" id="UP000258707">
    <property type="component" value="Chromosome"/>
</dbReference>
<keyword evidence="4" id="KW-0031">Aminopeptidase</keyword>
<dbReference type="GO" id="GO:0006508">
    <property type="term" value="P:proteolysis"/>
    <property type="evidence" value="ECO:0007669"/>
    <property type="project" value="InterPro"/>
</dbReference>
<dbReference type="AlphaFoldDB" id="A0A346PFX8"/>
<dbReference type="Pfam" id="PF00326">
    <property type="entry name" value="Peptidase_S9"/>
    <property type="match status" value="1"/>
</dbReference>
<reference evidence="5" key="1">
    <citation type="submission" date="2017-10" db="EMBL/GenBank/DDBJ databases">
        <title>Phenotypic and genomic properties of facultatively anaerobic sulfur-reducing natronoarchaea from hypersaline soda lakes.</title>
        <authorList>
            <person name="Sorokin D.Y."/>
            <person name="Kublanov I.V."/>
            <person name="Roman P."/>
            <person name="Sinninghe Damste J.S."/>
            <person name="Golyshin P.N."/>
            <person name="Rojo D."/>
            <person name="Ciordia S."/>
            <person name="Mena Md.C."/>
            <person name="Ferrer M."/>
            <person name="Messina E."/>
            <person name="Smedile F."/>
            <person name="La Spada G."/>
            <person name="La Cono V."/>
            <person name="Yakimov M.M."/>
        </authorList>
    </citation>
    <scope>NUCLEOTIDE SEQUENCE [LARGE SCALE GENOMIC DNA]</scope>
    <source>
        <strain evidence="5">AArc1</strain>
    </source>
</reference>
<proteinExistence type="predicted"/>
<dbReference type="PRINTS" id="PR00862">
    <property type="entry name" value="PROLIGOPTASE"/>
</dbReference>
<dbReference type="SUPFAM" id="SSF53474">
    <property type="entry name" value="alpha/beta-Hydrolases"/>
    <property type="match status" value="1"/>
</dbReference>
<protein>
    <submittedName>
        <fullName evidence="4">Dipeptidyl aminopeptidase/acylaminoacyl-peptidase</fullName>
    </submittedName>
</protein>
<dbReference type="GO" id="GO:0004177">
    <property type="term" value="F:aminopeptidase activity"/>
    <property type="evidence" value="ECO:0007669"/>
    <property type="project" value="UniProtKB-KW"/>
</dbReference>
<evidence type="ECO:0000259" key="3">
    <source>
        <dbReference type="Pfam" id="PF00326"/>
    </source>
</evidence>
<dbReference type="GO" id="GO:0004252">
    <property type="term" value="F:serine-type endopeptidase activity"/>
    <property type="evidence" value="ECO:0007669"/>
    <property type="project" value="InterPro"/>
</dbReference>
<feature type="domain" description="Peptidase S9 prolyl oligopeptidase catalytic" evidence="3">
    <location>
        <begin position="448"/>
        <end position="655"/>
    </location>
</feature>
<dbReference type="EMBL" id="CP024047">
    <property type="protein sequence ID" value="AXR78423.1"/>
    <property type="molecule type" value="Genomic_DNA"/>
</dbReference>
<evidence type="ECO:0000313" key="4">
    <source>
        <dbReference type="EMBL" id="AXR78423.1"/>
    </source>
</evidence>
<evidence type="ECO:0000256" key="2">
    <source>
        <dbReference type="SAM" id="MobiDB-lite"/>
    </source>
</evidence>
<dbReference type="InterPro" id="IPR011042">
    <property type="entry name" value="6-blade_b-propeller_TolB-like"/>
</dbReference>
<dbReference type="Gene3D" id="3.40.50.1820">
    <property type="entry name" value="alpha/beta hydrolase"/>
    <property type="match status" value="1"/>
</dbReference>
<feature type="region of interest" description="Disordered" evidence="2">
    <location>
        <begin position="117"/>
        <end position="138"/>
    </location>
</feature>
<keyword evidence="1" id="KW-0378">Hydrolase</keyword>
<organism evidence="4 5">
    <name type="scientific">Natrarchaeobaculum sulfurireducens</name>
    <dbReference type="NCBI Taxonomy" id="2044521"/>
    <lineage>
        <taxon>Archaea</taxon>
        <taxon>Methanobacteriati</taxon>
        <taxon>Methanobacteriota</taxon>
        <taxon>Stenosarchaea group</taxon>
        <taxon>Halobacteria</taxon>
        <taxon>Halobacteriales</taxon>
        <taxon>Natrialbaceae</taxon>
        <taxon>Natrarchaeobaculum</taxon>
    </lineage>
</organism>
<dbReference type="InterPro" id="IPR001375">
    <property type="entry name" value="Peptidase_S9_cat"/>
</dbReference>
<dbReference type="KEGG" id="nan:AArc1_2105"/>
<evidence type="ECO:0000256" key="1">
    <source>
        <dbReference type="ARBA" id="ARBA00022801"/>
    </source>
</evidence>
<gene>
    <name evidence="4" type="ORF">AArc1_2105</name>
</gene>
<dbReference type="PANTHER" id="PTHR42776:SF27">
    <property type="entry name" value="DIPEPTIDYL PEPTIDASE FAMILY MEMBER 6"/>
    <property type="match status" value="1"/>
</dbReference>
<dbReference type="InterPro" id="IPR029058">
    <property type="entry name" value="AB_hydrolase_fold"/>
</dbReference>
<accession>A0A346PFX8</accession>
<dbReference type="InterPro" id="IPR002470">
    <property type="entry name" value="Peptidase_S9A"/>
</dbReference>
<keyword evidence="4" id="KW-0645">Protease</keyword>
<dbReference type="Gene3D" id="2.120.10.30">
    <property type="entry name" value="TolB, C-terminal domain"/>
    <property type="match status" value="2"/>
</dbReference>